<sequence length="92" mass="9977">MTMMVYPGPDGHHAGIYDGADGSGGRADIYREPVSGRGVPIAVQLEHDTPPVEPEITRFSSLFRPLSTRASSERNDGPAEVDVMSDHQKISR</sequence>
<reference evidence="2 3" key="1">
    <citation type="journal article" date="2012" name="Genome Biol.">
        <title>Genome and low-iron response of an oceanic diatom adapted to chronic iron limitation.</title>
        <authorList>
            <person name="Lommer M."/>
            <person name="Specht M."/>
            <person name="Roy A.S."/>
            <person name="Kraemer L."/>
            <person name="Andreson R."/>
            <person name="Gutowska M.A."/>
            <person name="Wolf J."/>
            <person name="Bergner S.V."/>
            <person name="Schilhabel M.B."/>
            <person name="Klostermeier U.C."/>
            <person name="Beiko R.G."/>
            <person name="Rosenstiel P."/>
            <person name="Hippler M."/>
            <person name="Laroche J."/>
        </authorList>
    </citation>
    <scope>NUCLEOTIDE SEQUENCE [LARGE SCALE GENOMIC DNA]</scope>
    <source>
        <strain evidence="2 3">CCMP1005</strain>
    </source>
</reference>
<keyword evidence="3" id="KW-1185">Reference proteome</keyword>
<proteinExistence type="predicted"/>
<organism evidence="2 3">
    <name type="scientific">Thalassiosira oceanica</name>
    <name type="common">Marine diatom</name>
    <dbReference type="NCBI Taxonomy" id="159749"/>
    <lineage>
        <taxon>Eukaryota</taxon>
        <taxon>Sar</taxon>
        <taxon>Stramenopiles</taxon>
        <taxon>Ochrophyta</taxon>
        <taxon>Bacillariophyta</taxon>
        <taxon>Coscinodiscophyceae</taxon>
        <taxon>Thalassiosirophycidae</taxon>
        <taxon>Thalassiosirales</taxon>
        <taxon>Thalassiosiraceae</taxon>
        <taxon>Thalassiosira</taxon>
    </lineage>
</organism>
<dbReference type="AlphaFoldDB" id="K0S1K3"/>
<evidence type="ECO:0000256" key="1">
    <source>
        <dbReference type="SAM" id="MobiDB-lite"/>
    </source>
</evidence>
<name>K0S1K3_THAOC</name>
<evidence type="ECO:0000313" key="3">
    <source>
        <dbReference type="Proteomes" id="UP000266841"/>
    </source>
</evidence>
<comment type="caution">
    <text evidence="2">The sequence shown here is derived from an EMBL/GenBank/DDBJ whole genome shotgun (WGS) entry which is preliminary data.</text>
</comment>
<accession>K0S1K3</accession>
<evidence type="ECO:0000313" key="2">
    <source>
        <dbReference type="EMBL" id="EJK52727.1"/>
    </source>
</evidence>
<dbReference type="EMBL" id="AGNL01039325">
    <property type="protein sequence ID" value="EJK52727.1"/>
    <property type="molecule type" value="Genomic_DNA"/>
</dbReference>
<gene>
    <name evidence="2" type="ORF">THAOC_27970</name>
</gene>
<protein>
    <submittedName>
        <fullName evidence="2">Uncharacterized protein</fullName>
    </submittedName>
</protein>
<dbReference type="Proteomes" id="UP000266841">
    <property type="component" value="Unassembled WGS sequence"/>
</dbReference>
<feature type="region of interest" description="Disordered" evidence="1">
    <location>
        <begin position="67"/>
        <end position="92"/>
    </location>
</feature>